<dbReference type="Pfam" id="PF00580">
    <property type="entry name" value="UvrD-helicase"/>
    <property type="match status" value="1"/>
</dbReference>
<dbReference type="SUPFAM" id="SSF52540">
    <property type="entry name" value="P-loop containing nucleoside triphosphate hydrolases"/>
    <property type="match status" value="1"/>
</dbReference>
<dbReference type="PANTHER" id="PTHR11070:SF2">
    <property type="entry name" value="ATP-DEPENDENT DNA HELICASE SRS2"/>
    <property type="match status" value="1"/>
</dbReference>
<dbReference type="PROSITE" id="PS51217">
    <property type="entry name" value="UVRD_HELICASE_CTER"/>
    <property type="match status" value="1"/>
</dbReference>
<dbReference type="Gene3D" id="1.10.486.10">
    <property type="entry name" value="PCRA, domain 4"/>
    <property type="match status" value="1"/>
</dbReference>
<dbReference type="InterPro" id="IPR000212">
    <property type="entry name" value="DNA_helicase_UvrD/REP"/>
</dbReference>
<organism evidence="14 15">
    <name type="scientific">Bacillus salitolerans</name>
    <dbReference type="NCBI Taxonomy" id="1437434"/>
    <lineage>
        <taxon>Bacteria</taxon>
        <taxon>Bacillati</taxon>
        <taxon>Bacillota</taxon>
        <taxon>Bacilli</taxon>
        <taxon>Bacillales</taxon>
        <taxon>Bacillaceae</taxon>
        <taxon>Bacillus</taxon>
    </lineage>
</organism>
<evidence type="ECO:0000259" key="13">
    <source>
        <dbReference type="PROSITE" id="PS51217"/>
    </source>
</evidence>
<evidence type="ECO:0000259" key="12">
    <source>
        <dbReference type="PROSITE" id="PS51198"/>
    </source>
</evidence>
<keyword evidence="6" id="KW-0238">DNA-binding</keyword>
<keyword evidence="4 11" id="KW-0347">Helicase</keyword>
<evidence type="ECO:0000256" key="4">
    <source>
        <dbReference type="ARBA" id="ARBA00022806"/>
    </source>
</evidence>
<dbReference type="EC" id="5.6.2.4" evidence="9"/>
<dbReference type="Gene3D" id="1.10.10.160">
    <property type="match status" value="1"/>
</dbReference>
<dbReference type="InterPro" id="IPR027417">
    <property type="entry name" value="P-loop_NTPase"/>
</dbReference>
<evidence type="ECO:0000256" key="8">
    <source>
        <dbReference type="ARBA" id="ARBA00034617"/>
    </source>
</evidence>
<dbReference type="InterPro" id="IPR014016">
    <property type="entry name" value="UvrD-like_ATP-bd"/>
</dbReference>
<evidence type="ECO:0000256" key="2">
    <source>
        <dbReference type="ARBA" id="ARBA00022741"/>
    </source>
</evidence>
<evidence type="ECO:0000256" key="6">
    <source>
        <dbReference type="ARBA" id="ARBA00023125"/>
    </source>
</evidence>
<dbReference type="Gene3D" id="3.40.50.300">
    <property type="entry name" value="P-loop containing nucleotide triphosphate hydrolases"/>
    <property type="match status" value="2"/>
</dbReference>
<dbReference type="InterPro" id="IPR013986">
    <property type="entry name" value="DExx_box_DNA_helicase_dom_sf"/>
</dbReference>
<dbReference type="CDD" id="cd18807">
    <property type="entry name" value="SF1_C_UvrD"/>
    <property type="match status" value="1"/>
</dbReference>
<comment type="similarity">
    <text evidence="1">Belongs to the helicase family. UvrD subfamily.</text>
</comment>
<reference evidence="15" key="1">
    <citation type="journal article" date="2019" name="Int. J. Syst. Evol. Microbiol.">
        <title>The Global Catalogue of Microorganisms (GCM) 10K type strain sequencing project: providing services to taxonomists for standard genome sequencing and annotation.</title>
        <authorList>
            <consortium name="The Broad Institute Genomics Platform"/>
            <consortium name="The Broad Institute Genome Sequencing Center for Infectious Disease"/>
            <person name="Wu L."/>
            <person name="Ma J."/>
        </authorList>
    </citation>
    <scope>NUCLEOTIDE SEQUENCE [LARGE SCALE GENOMIC DNA]</scope>
    <source>
        <strain evidence="15">CCUG 49339</strain>
    </source>
</reference>
<evidence type="ECO:0000256" key="7">
    <source>
        <dbReference type="ARBA" id="ARBA00023235"/>
    </source>
</evidence>
<dbReference type="GO" id="GO:0004386">
    <property type="term" value="F:helicase activity"/>
    <property type="evidence" value="ECO:0007669"/>
    <property type="project" value="UniProtKB-KW"/>
</dbReference>
<dbReference type="Proteomes" id="UP001597214">
    <property type="component" value="Unassembled WGS sequence"/>
</dbReference>
<accession>A0ABW4LXD1</accession>
<feature type="binding site" evidence="11">
    <location>
        <begin position="75"/>
        <end position="82"/>
    </location>
    <ligand>
        <name>ATP</name>
        <dbReference type="ChEBI" id="CHEBI:30616"/>
    </ligand>
</feature>
<dbReference type="PANTHER" id="PTHR11070">
    <property type="entry name" value="UVRD / RECB / PCRA DNA HELICASE FAMILY MEMBER"/>
    <property type="match status" value="1"/>
</dbReference>
<gene>
    <name evidence="14" type="ORF">ACFSCX_24085</name>
</gene>
<name>A0ABW4LXD1_9BACI</name>
<comment type="catalytic activity">
    <reaction evidence="10">
        <text>ATP + H2O = ADP + phosphate + H(+)</text>
        <dbReference type="Rhea" id="RHEA:13065"/>
        <dbReference type="ChEBI" id="CHEBI:15377"/>
        <dbReference type="ChEBI" id="CHEBI:15378"/>
        <dbReference type="ChEBI" id="CHEBI:30616"/>
        <dbReference type="ChEBI" id="CHEBI:43474"/>
        <dbReference type="ChEBI" id="CHEBI:456216"/>
        <dbReference type="EC" id="5.6.2.4"/>
    </reaction>
</comment>
<dbReference type="EMBL" id="JBHUEM010000055">
    <property type="protein sequence ID" value="MFD1739566.1"/>
    <property type="molecule type" value="Genomic_DNA"/>
</dbReference>
<evidence type="ECO:0000313" key="15">
    <source>
        <dbReference type="Proteomes" id="UP001597214"/>
    </source>
</evidence>
<proteinExistence type="inferred from homology"/>
<dbReference type="InterPro" id="IPR014017">
    <property type="entry name" value="DNA_helicase_UvrD-like_C"/>
</dbReference>
<evidence type="ECO:0000256" key="5">
    <source>
        <dbReference type="ARBA" id="ARBA00022840"/>
    </source>
</evidence>
<dbReference type="GO" id="GO:0016787">
    <property type="term" value="F:hydrolase activity"/>
    <property type="evidence" value="ECO:0007669"/>
    <property type="project" value="UniProtKB-KW"/>
</dbReference>
<evidence type="ECO:0000256" key="11">
    <source>
        <dbReference type="PROSITE-ProRule" id="PRU00560"/>
    </source>
</evidence>
<sequence>MEIANRQHYRTTPIGAKGTTIPYSEIVTHQTTMDLVSDQEVDHHYFRALEKEGVFLNRAQLEAVRASRGPHLIIAGAGSGKTRVLTSRAGYLLTYDTTIRPNNMMLVTFTRKAALEMLSRIQRLPGISRKMATEMVSGTFHSIFLRILRKMKYDQQILSNEKWKEIMVKGILKEERLHDSYEPETILSCISSFKANLQRPGDVLAKTPIEREIQGIYEKYEHVKNSKNLMDFDDILMESYYLLKENESLLERIQGTIRYVQVDEYQDVNKAQHELIKLIVKAPDQNVFFVGDEDQVIYNFRHATPKYILNLSKEYPNLKTITLGTNYRSTDSIVGLGNEIIKHNKYRLGKQLTATKTSHTTPFYMRPSDTLEEAVQIVDNIQADVSLREREYKDYAILYRTHNNSRNIFDELVLRDIPFVTKNEKVFYEHPLVKPVLDHLRLSQNPNLIEAIESVAPSMYLNKEKAVQHVLEATLGQQKKNMLRSLLVVPSLKPFQMQKIYDRIEFIEGLKDKKPVDAIREVRKGQPKYDEYLESDERKTLTQQKEMVRETMDELEASATRFNTIEEYLAFIDKILDKYKNMEQLRKEPNADCIQLMTIHSAKGLEFPVVYVIGFSQTILPHASAFSANDKQDRLIPEENKEQLEDNAFEEERRLAYVAVTRAQEELYLSSPQEYRNKTVDVSKFLLDAFSSAK</sequence>
<keyword evidence="2 11" id="KW-0547">Nucleotide-binding</keyword>
<protein>
    <recommendedName>
        <fullName evidence="9">DNA 3'-5' helicase</fullName>
        <ecNumber evidence="9">5.6.2.4</ecNumber>
    </recommendedName>
</protein>
<dbReference type="RefSeq" id="WP_377930805.1">
    <property type="nucleotide sequence ID" value="NZ_JBHUEM010000055.1"/>
</dbReference>
<keyword evidence="5 11" id="KW-0067">ATP-binding</keyword>
<keyword evidence="15" id="KW-1185">Reference proteome</keyword>
<comment type="catalytic activity">
    <reaction evidence="8">
        <text>Couples ATP hydrolysis with the unwinding of duplex DNA by translocating in the 3'-5' direction.</text>
        <dbReference type="EC" id="5.6.2.4"/>
    </reaction>
</comment>
<comment type="caution">
    <text evidence="14">The sequence shown here is derived from an EMBL/GenBank/DDBJ whole genome shotgun (WGS) entry which is preliminary data.</text>
</comment>
<evidence type="ECO:0000256" key="9">
    <source>
        <dbReference type="ARBA" id="ARBA00034808"/>
    </source>
</evidence>
<feature type="domain" description="UvrD-like helicase ATP-binding" evidence="12">
    <location>
        <begin position="54"/>
        <end position="330"/>
    </location>
</feature>
<dbReference type="CDD" id="cd17932">
    <property type="entry name" value="DEXQc_UvrD"/>
    <property type="match status" value="1"/>
</dbReference>
<feature type="domain" description="UvrD-like helicase C-terminal" evidence="13">
    <location>
        <begin position="331"/>
        <end position="604"/>
    </location>
</feature>
<dbReference type="PROSITE" id="PS51198">
    <property type="entry name" value="UVRD_HELICASE_ATP_BIND"/>
    <property type="match status" value="1"/>
</dbReference>
<keyword evidence="3 11" id="KW-0378">Hydrolase</keyword>
<evidence type="ECO:0000256" key="1">
    <source>
        <dbReference type="ARBA" id="ARBA00009922"/>
    </source>
</evidence>
<evidence type="ECO:0000313" key="14">
    <source>
        <dbReference type="EMBL" id="MFD1739566.1"/>
    </source>
</evidence>
<evidence type="ECO:0000256" key="3">
    <source>
        <dbReference type="ARBA" id="ARBA00022801"/>
    </source>
</evidence>
<evidence type="ECO:0000256" key="10">
    <source>
        <dbReference type="ARBA" id="ARBA00048988"/>
    </source>
</evidence>
<dbReference type="Pfam" id="PF13361">
    <property type="entry name" value="UvrD_C"/>
    <property type="match status" value="1"/>
</dbReference>
<keyword evidence="7" id="KW-0413">Isomerase</keyword>